<dbReference type="PANTHER" id="PTHR24207">
    <property type="entry name" value="ZYX102 PROTEIN"/>
    <property type="match status" value="1"/>
</dbReference>
<dbReference type="PROSITE" id="PS50023">
    <property type="entry name" value="LIM_DOMAIN_2"/>
    <property type="match status" value="1"/>
</dbReference>
<evidence type="ECO:0000313" key="9">
    <source>
        <dbReference type="Proteomes" id="UP000800035"/>
    </source>
</evidence>
<evidence type="ECO:0000259" key="7">
    <source>
        <dbReference type="PROSITE" id="PS50023"/>
    </source>
</evidence>
<dbReference type="Gene3D" id="2.10.110.10">
    <property type="entry name" value="Cysteine Rich Protein"/>
    <property type="match status" value="2"/>
</dbReference>
<feature type="domain" description="LIM zinc-binding" evidence="7">
    <location>
        <begin position="550"/>
        <end position="613"/>
    </location>
</feature>
<evidence type="ECO:0000313" key="8">
    <source>
        <dbReference type="EMBL" id="KAF1957774.1"/>
    </source>
</evidence>
<feature type="compositionally biased region" description="Polar residues" evidence="6">
    <location>
        <begin position="225"/>
        <end position="252"/>
    </location>
</feature>
<feature type="compositionally biased region" description="Low complexity" evidence="6">
    <location>
        <begin position="347"/>
        <end position="357"/>
    </location>
</feature>
<keyword evidence="9" id="KW-1185">Reference proteome</keyword>
<evidence type="ECO:0000256" key="5">
    <source>
        <dbReference type="PROSITE-ProRule" id="PRU00125"/>
    </source>
</evidence>
<dbReference type="Proteomes" id="UP000800035">
    <property type="component" value="Unassembled WGS sequence"/>
</dbReference>
<dbReference type="AlphaFoldDB" id="A0A6A5TZK3"/>
<feature type="compositionally biased region" description="Basic and acidic residues" evidence="6">
    <location>
        <begin position="302"/>
        <end position="326"/>
    </location>
</feature>
<dbReference type="SMART" id="SM00132">
    <property type="entry name" value="LIM"/>
    <property type="match status" value="2"/>
</dbReference>
<feature type="region of interest" description="Disordered" evidence="6">
    <location>
        <begin position="511"/>
        <end position="554"/>
    </location>
</feature>
<dbReference type="PANTHER" id="PTHR24207:SF2">
    <property type="entry name" value="ZYX102 PROTEIN"/>
    <property type="match status" value="1"/>
</dbReference>
<feature type="compositionally biased region" description="Basic and acidic residues" evidence="6">
    <location>
        <begin position="281"/>
        <end position="295"/>
    </location>
</feature>
<reference evidence="8" key="1">
    <citation type="journal article" date="2020" name="Stud. Mycol.">
        <title>101 Dothideomycetes genomes: a test case for predicting lifestyles and emergence of pathogens.</title>
        <authorList>
            <person name="Haridas S."/>
            <person name="Albert R."/>
            <person name="Binder M."/>
            <person name="Bloem J."/>
            <person name="Labutti K."/>
            <person name="Salamov A."/>
            <person name="Andreopoulos B."/>
            <person name="Baker S."/>
            <person name="Barry K."/>
            <person name="Bills G."/>
            <person name="Bluhm B."/>
            <person name="Cannon C."/>
            <person name="Castanera R."/>
            <person name="Culley D."/>
            <person name="Daum C."/>
            <person name="Ezra D."/>
            <person name="Gonzalez J."/>
            <person name="Henrissat B."/>
            <person name="Kuo A."/>
            <person name="Liang C."/>
            <person name="Lipzen A."/>
            <person name="Lutzoni F."/>
            <person name="Magnuson J."/>
            <person name="Mondo S."/>
            <person name="Nolan M."/>
            <person name="Ohm R."/>
            <person name="Pangilinan J."/>
            <person name="Park H.-J."/>
            <person name="Ramirez L."/>
            <person name="Alfaro M."/>
            <person name="Sun H."/>
            <person name="Tritt A."/>
            <person name="Yoshinaga Y."/>
            <person name="Zwiers L.-H."/>
            <person name="Turgeon B."/>
            <person name="Goodwin S."/>
            <person name="Spatafora J."/>
            <person name="Crous P."/>
            <person name="Grigoriev I."/>
        </authorList>
    </citation>
    <scope>NUCLEOTIDE SEQUENCE</scope>
    <source>
        <strain evidence="8">CBS 675.92</strain>
    </source>
</reference>
<feature type="compositionally biased region" description="Basic and acidic residues" evidence="6">
    <location>
        <begin position="358"/>
        <end position="368"/>
    </location>
</feature>
<dbReference type="GO" id="GO:0046872">
    <property type="term" value="F:metal ion binding"/>
    <property type="evidence" value="ECO:0007669"/>
    <property type="project" value="UniProtKB-KW"/>
</dbReference>
<feature type="compositionally biased region" description="Basic residues" evidence="6">
    <location>
        <begin position="688"/>
        <end position="699"/>
    </location>
</feature>
<feature type="compositionally biased region" description="Pro residues" evidence="6">
    <location>
        <begin position="267"/>
        <end position="276"/>
    </location>
</feature>
<dbReference type="CDD" id="cd08368">
    <property type="entry name" value="LIM"/>
    <property type="match status" value="1"/>
</dbReference>
<feature type="compositionally biased region" description="Low complexity" evidence="6">
    <location>
        <begin position="199"/>
        <end position="209"/>
    </location>
</feature>
<name>A0A6A5TZK3_9PLEO</name>
<dbReference type="SUPFAM" id="SSF57716">
    <property type="entry name" value="Glucocorticoid receptor-like (DNA-binding domain)"/>
    <property type="match status" value="1"/>
</dbReference>
<dbReference type="EMBL" id="ML976988">
    <property type="protein sequence ID" value="KAF1957774.1"/>
    <property type="molecule type" value="Genomic_DNA"/>
</dbReference>
<feature type="compositionally biased region" description="Basic and acidic residues" evidence="6">
    <location>
        <begin position="141"/>
        <end position="151"/>
    </location>
</feature>
<keyword evidence="4 5" id="KW-0440">LIM domain</keyword>
<dbReference type="Pfam" id="PF00412">
    <property type="entry name" value="LIM"/>
    <property type="match status" value="2"/>
</dbReference>
<proteinExistence type="predicted"/>
<feature type="region of interest" description="Disordered" evidence="6">
    <location>
        <begin position="675"/>
        <end position="699"/>
    </location>
</feature>
<protein>
    <recommendedName>
        <fullName evidence="7">LIM zinc-binding domain-containing protein</fullName>
    </recommendedName>
</protein>
<organism evidence="8 9">
    <name type="scientific">Byssothecium circinans</name>
    <dbReference type="NCBI Taxonomy" id="147558"/>
    <lineage>
        <taxon>Eukaryota</taxon>
        <taxon>Fungi</taxon>
        <taxon>Dikarya</taxon>
        <taxon>Ascomycota</taxon>
        <taxon>Pezizomycotina</taxon>
        <taxon>Dothideomycetes</taxon>
        <taxon>Pleosporomycetidae</taxon>
        <taxon>Pleosporales</taxon>
        <taxon>Massarineae</taxon>
        <taxon>Massarinaceae</taxon>
        <taxon>Byssothecium</taxon>
    </lineage>
</organism>
<evidence type="ECO:0000256" key="4">
    <source>
        <dbReference type="ARBA" id="ARBA00023038"/>
    </source>
</evidence>
<dbReference type="InterPro" id="IPR001781">
    <property type="entry name" value="Znf_LIM"/>
</dbReference>
<accession>A0A6A5TZK3</accession>
<keyword evidence="1 5" id="KW-0479">Metal-binding</keyword>
<feature type="compositionally biased region" description="Basic and acidic residues" evidence="6">
    <location>
        <begin position="337"/>
        <end position="346"/>
    </location>
</feature>
<dbReference type="GO" id="GO:0030695">
    <property type="term" value="F:GTPase regulator activity"/>
    <property type="evidence" value="ECO:0007669"/>
    <property type="project" value="UniProtKB-ARBA"/>
</dbReference>
<evidence type="ECO:0000256" key="1">
    <source>
        <dbReference type="ARBA" id="ARBA00022723"/>
    </source>
</evidence>
<evidence type="ECO:0000256" key="6">
    <source>
        <dbReference type="SAM" id="MobiDB-lite"/>
    </source>
</evidence>
<feature type="compositionally biased region" description="Low complexity" evidence="6">
    <location>
        <begin position="402"/>
        <end position="423"/>
    </location>
</feature>
<evidence type="ECO:0000256" key="3">
    <source>
        <dbReference type="ARBA" id="ARBA00022833"/>
    </source>
</evidence>
<sequence>MDSMSLLPMIKCSSCGVDIDILQLADHICAPAASNVDQPLPHKLDRAATFGGTTVDKSDGASRSRGPPPLRVDPYAANKPYRLQASPLSPSPLSPGGRKFNRSATSPLPRTERPPSPDFMRNMDSPFPIIPTNRKQTPTSEKPRPLDRSEPFYDQDYAQPSPLFAPLSPRTDGGKNILQKMNTIAPGPFDGRGYDRRPSTSSGPRSPSSAFSQNGFSQRGHRRTNTQTSLRGAANGRTSMASNASSLFSNGSIGLPARPKPGMVGAMPPPPPPVPPIQVEAKTEGIDAFLERLQKETMGAPSKDRSKSPMRSDERSRSPMRQDARSRSPVRQGSINEVERRSRPEAPRAISRRPPSIRTDRSPSRMNKDLPPLPAIMSNFAGSAVPQDPVYTPSDSGRSEDSYASSGFRSAASSRSSPPTSEAGHSRQASKISRPDYSINEPIQRTLSPETFTDSRNALSMQPDIRRANENYNRTRTPETLLKPPSSQIATAPQTPLDPAIQTGLAYEKPWEESRSPLDPALNYGVSPPPPEPRQQIERRPTASKGTSKGRCRGCGETITGKSVKDSSGRLTGRYHRECFVCRTCGENFPTAEFYVFENAPYCHQHYHILNGSLCRTCNRGIEGQYLETDQRLKFHPRCFTCFTCRIVLRDDYFEVGRRNFCERHAHAAVNQRNQMLGVPPGGQQRNMQKRRTRMMMMR</sequence>
<keyword evidence="2" id="KW-0677">Repeat</keyword>
<feature type="region of interest" description="Disordered" evidence="6">
    <location>
        <begin position="50"/>
        <end position="499"/>
    </location>
</feature>
<feature type="compositionally biased region" description="Polar residues" evidence="6">
    <location>
        <begin position="485"/>
        <end position="494"/>
    </location>
</feature>
<keyword evidence="3 5" id="KW-0862">Zinc</keyword>
<feature type="compositionally biased region" description="Polar residues" evidence="6">
    <location>
        <begin position="441"/>
        <end position="460"/>
    </location>
</feature>
<dbReference type="CDD" id="cd09397">
    <property type="entry name" value="LIM1_UF1"/>
    <property type="match status" value="1"/>
</dbReference>
<dbReference type="OrthoDB" id="1112565at2759"/>
<dbReference type="PROSITE" id="PS00478">
    <property type="entry name" value="LIM_DOMAIN_1"/>
    <property type="match status" value="1"/>
</dbReference>
<gene>
    <name evidence="8" type="ORF">CC80DRAFT_33629</name>
</gene>
<evidence type="ECO:0000256" key="2">
    <source>
        <dbReference type="ARBA" id="ARBA00022737"/>
    </source>
</evidence>